<reference evidence="2" key="1">
    <citation type="submission" date="2011-08" db="EMBL/GenBank/DDBJ databases">
        <authorList>
            <person name="Rombauts S."/>
        </authorList>
    </citation>
    <scope>NUCLEOTIDE SEQUENCE</scope>
    <source>
        <strain evidence="2">London</strain>
    </source>
</reference>
<evidence type="ECO:0000313" key="1">
    <source>
        <dbReference type="EnsemblMetazoa" id="tetur21g00120.1"/>
    </source>
</evidence>
<dbReference type="Proteomes" id="UP000015104">
    <property type="component" value="Unassembled WGS sequence"/>
</dbReference>
<proteinExistence type="predicted"/>
<name>T1KTK8_TETUR</name>
<dbReference type="EMBL" id="CAEY01000544">
    <property type="status" value="NOT_ANNOTATED_CDS"/>
    <property type="molecule type" value="Genomic_DNA"/>
</dbReference>
<dbReference type="HOGENOM" id="CLU_3109033_0_0_1"/>
<evidence type="ECO:0000313" key="2">
    <source>
        <dbReference type="Proteomes" id="UP000015104"/>
    </source>
</evidence>
<organism evidence="1 2">
    <name type="scientific">Tetranychus urticae</name>
    <name type="common">Two-spotted spider mite</name>
    <dbReference type="NCBI Taxonomy" id="32264"/>
    <lineage>
        <taxon>Eukaryota</taxon>
        <taxon>Metazoa</taxon>
        <taxon>Ecdysozoa</taxon>
        <taxon>Arthropoda</taxon>
        <taxon>Chelicerata</taxon>
        <taxon>Arachnida</taxon>
        <taxon>Acari</taxon>
        <taxon>Acariformes</taxon>
        <taxon>Trombidiformes</taxon>
        <taxon>Prostigmata</taxon>
        <taxon>Eleutherengona</taxon>
        <taxon>Raphignathae</taxon>
        <taxon>Tetranychoidea</taxon>
        <taxon>Tetranychidae</taxon>
        <taxon>Tetranychus</taxon>
    </lineage>
</organism>
<protein>
    <submittedName>
        <fullName evidence="1">Uncharacterized protein</fullName>
    </submittedName>
</protein>
<accession>T1KTK8</accession>
<dbReference type="AlphaFoldDB" id="T1KTK8"/>
<sequence length="51" mass="5882">MGIYRVLSKHELVNIQMCLLNVYRQMTIFSLATQPVSSCIKLKLANHPCFK</sequence>
<reference evidence="1" key="2">
    <citation type="submission" date="2015-06" db="UniProtKB">
        <authorList>
            <consortium name="EnsemblMetazoa"/>
        </authorList>
    </citation>
    <scope>IDENTIFICATION</scope>
</reference>
<dbReference type="EnsemblMetazoa" id="tetur21g00120.1">
    <property type="protein sequence ID" value="tetur21g00120.1"/>
    <property type="gene ID" value="tetur21g00120"/>
</dbReference>
<keyword evidence="2" id="KW-1185">Reference proteome</keyword>